<proteinExistence type="predicted"/>
<organism evidence="1 2">
    <name type="scientific">Tegillarca granosa</name>
    <name type="common">Malaysian cockle</name>
    <name type="synonym">Anadara granosa</name>
    <dbReference type="NCBI Taxonomy" id="220873"/>
    <lineage>
        <taxon>Eukaryota</taxon>
        <taxon>Metazoa</taxon>
        <taxon>Spiralia</taxon>
        <taxon>Lophotrochozoa</taxon>
        <taxon>Mollusca</taxon>
        <taxon>Bivalvia</taxon>
        <taxon>Autobranchia</taxon>
        <taxon>Pteriomorphia</taxon>
        <taxon>Arcoida</taxon>
        <taxon>Arcoidea</taxon>
        <taxon>Arcidae</taxon>
        <taxon>Tegillarca</taxon>
    </lineage>
</organism>
<name>A0ABQ9F3V8_TEGGR</name>
<evidence type="ECO:0000313" key="2">
    <source>
        <dbReference type="Proteomes" id="UP001217089"/>
    </source>
</evidence>
<sequence>MAFWPHNVHKSEGIPKQLNLFTLPPVQSAVEKSYFVDCRPVSQISDGSPIEFNIANQGSDYIDLQRSRLYIKGKIVAGDGTTIDAAKEVGPINFLHQTLFDQIDVRYNGKLITSSDGNFGYKAYLQTLLNSSTEKIKSFQQMGLFYEETNVFDTDPVGGSNPGMSARFAVTKGSKVFEMTGPILQDCFQADRYLINNVDISVKLYRNRPIFYLKSTEAKPDFKFEILDIYFRVCKISLNPAVFIAQEKEIENIPALYPYRRTECRVANVNTGQTSFHWDAIFQNHLPLKVAIAFVNSSGYTGDWIKNPFRFEAAGVGEIALLVDGVSIPMAPMKLAYDSKQYVQGYANLFDGSGKWTDNSGLYITKEKFTDGHAIYLFTLETPFDEDSLSLMKNGNLRLEVNFSSALTTNYTCIAYAEFQQIIQIDKSRTITLN</sequence>
<gene>
    <name evidence="1" type="ORF">KUTeg_011514</name>
</gene>
<protein>
    <submittedName>
        <fullName evidence="1">Uncharacterized protein</fullName>
    </submittedName>
</protein>
<dbReference type="InterPro" id="IPR000358">
    <property type="entry name" value="RNR_small_fam"/>
</dbReference>
<comment type="caution">
    <text evidence="1">The sequence shown here is derived from an EMBL/GenBank/DDBJ whole genome shotgun (WGS) entry which is preliminary data.</text>
</comment>
<dbReference type="EMBL" id="JARBDR010000634">
    <property type="protein sequence ID" value="KAJ8310937.1"/>
    <property type="molecule type" value="Genomic_DNA"/>
</dbReference>
<accession>A0ABQ9F3V8</accession>
<dbReference type="Proteomes" id="UP001217089">
    <property type="component" value="Unassembled WGS sequence"/>
</dbReference>
<evidence type="ECO:0000313" key="1">
    <source>
        <dbReference type="EMBL" id="KAJ8310937.1"/>
    </source>
</evidence>
<keyword evidence="2" id="KW-1185">Reference proteome</keyword>
<reference evidence="1 2" key="1">
    <citation type="submission" date="2022-12" db="EMBL/GenBank/DDBJ databases">
        <title>Chromosome-level genome of Tegillarca granosa.</title>
        <authorList>
            <person name="Kim J."/>
        </authorList>
    </citation>
    <scope>NUCLEOTIDE SEQUENCE [LARGE SCALE GENOMIC DNA]</scope>
    <source>
        <strain evidence="1">Teg-2019</strain>
        <tissue evidence="1">Adductor muscle</tissue>
    </source>
</reference>
<dbReference type="PANTHER" id="PTHR23409">
    <property type="entry name" value="RIBONUCLEOSIDE-DIPHOSPHATE REDUCTASE SMALL CHAIN"/>
    <property type="match status" value="1"/>
</dbReference>
<dbReference type="PANTHER" id="PTHR23409:SF21">
    <property type="entry name" value="CAPSID PROTEIN"/>
    <property type="match status" value="1"/>
</dbReference>